<reference evidence="12 13" key="1">
    <citation type="submission" date="2017-10" db="EMBL/GenBank/DDBJ databases">
        <authorList>
            <person name="Banno H."/>
            <person name="Chua N.-H."/>
        </authorList>
    </citation>
    <scope>NUCLEOTIDE SEQUENCE [LARGE SCALE GENOMIC DNA]</scope>
    <source>
        <strain evidence="12">Vibrio tapetis CECT4600</strain>
    </source>
</reference>
<dbReference type="SUPFAM" id="SSF58104">
    <property type="entry name" value="Methyl-accepting chemotaxis protein (MCP) signaling domain"/>
    <property type="match status" value="1"/>
</dbReference>
<dbReference type="EMBL" id="LT960611">
    <property type="protein sequence ID" value="SON48478.1"/>
    <property type="molecule type" value="Genomic_DNA"/>
</dbReference>
<dbReference type="PROSITE" id="PS50906">
    <property type="entry name" value="NIT"/>
    <property type="match status" value="1"/>
</dbReference>
<dbReference type="PROSITE" id="PS50111">
    <property type="entry name" value="CHEMOTAXIS_TRANSDUC_2"/>
    <property type="match status" value="1"/>
</dbReference>
<organism evidence="12 13">
    <name type="scientific">Vibrio tapetis subsp. tapetis</name>
    <dbReference type="NCBI Taxonomy" id="1671868"/>
    <lineage>
        <taxon>Bacteria</taxon>
        <taxon>Pseudomonadati</taxon>
        <taxon>Pseudomonadota</taxon>
        <taxon>Gammaproteobacteria</taxon>
        <taxon>Vibrionales</taxon>
        <taxon>Vibrionaceae</taxon>
        <taxon>Vibrio</taxon>
    </lineage>
</organism>
<comment type="similarity">
    <text evidence="6">Belongs to the methyl-accepting chemotaxis (MCP) protein family.</text>
</comment>
<sequence>MQSLFRRFPLYVTVTAIAGVPIVLAIILALTFVSHFNTKANQTLQDSDVVTLIVLYDNLAHNLAVERGLTAGVLGSKGKGPQVAKLAEQRKKVDTHASNLLGSQSLHIAPKLTQDLIQNVRQQLGDLNEVRRQVDTLKPTLSPFSYYSNINQLAIDNAALLLSQISTPEVSRLGESLIAVMTMKERAGQVRGALNGVFARKSATAGLYSNIQNYLESGHYAQRNATLTMPSEFINELNKAEANSAWQQVEDVQRDFLAQKNTLDRVEGPQASSWFAAATSRIKLINGVRNLIQQKMITLSVSEQNEATYNKYLTLTTTLILSLALIFSLFICVRMLRSTVGSATKTLAIMSQNRDLSQSLDESGKDEISQISTSVNQLTTNIRVLLGGVTDTNANSLEKLESIVSGSQHLVRSSQETSGKCANIAAAMTQLTQSSTDIAGSANSASLETEKMNQQVEQCLTQSETSFDNVQSLSNQIDETQQCMEELEKDAQSVSSIVSTIGSISEQTNLLALNAAIESARAGEHGRGFAVVSSEVRDLAQRSKEATEDISALLDKISTNTARAVENMRKSNDASQHTFTSVNSVKDSVSQLEHVIEAVGEHINSIANATTEQSKASEAVDQDIDNLNEISDRTGSLASEMTNTVISYQQEVDKVQSQLGEFKLHT</sequence>
<dbReference type="Proteomes" id="UP000235828">
    <property type="component" value="Chromosome A"/>
</dbReference>
<dbReference type="InterPro" id="IPR013587">
    <property type="entry name" value="Nitrate/nitrite_sensing"/>
</dbReference>
<evidence type="ECO:0000259" key="10">
    <source>
        <dbReference type="PROSITE" id="PS50885"/>
    </source>
</evidence>
<dbReference type="GO" id="GO:0007165">
    <property type="term" value="P:signal transduction"/>
    <property type="evidence" value="ECO:0007669"/>
    <property type="project" value="UniProtKB-KW"/>
</dbReference>
<evidence type="ECO:0000256" key="4">
    <source>
        <dbReference type="ARBA" id="ARBA00023136"/>
    </source>
</evidence>
<evidence type="ECO:0000313" key="13">
    <source>
        <dbReference type="Proteomes" id="UP000235828"/>
    </source>
</evidence>
<feature type="domain" description="HAMP" evidence="10">
    <location>
        <begin position="334"/>
        <end position="387"/>
    </location>
</feature>
<evidence type="ECO:0000256" key="3">
    <source>
        <dbReference type="ARBA" id="ARBA00022989"/>
    </source>
</evidence>
<dbReference type="GO" id="GO:0006935">
    <property type="term" value="P:chemotaxis"/>
    <property type="evidence" value="ECO:0007669"/>
    <property type="project" value="UniProtKB-ARBA"/>
</dbReference>
<dbReference type="RefSeq" id="WP_102521327.1">
    <property type="nucleotide sequence ID" value="NZ_LT960611.1"/>
</dbReference>
<gene>
    <name evidence="12" type="ORF">VTAP4600_A0499</name>
</gene>
<dbReference type="AlphaFoldDB" id="A0A2N8Z986"/>
<dbReference type="KEGG" id="vta:A0499"/>
<dbReference type="Pfam" id="PF00015">
    <property type="entry name" value="MCPsignal"/>
    <property type="match status" value="1"/>
</dbReference>
<evidence type="ECO:0000259" key="11">
    <source>
        <dbReference type="PROSITE" id="PS50906"/>
    </source>
</evidence>
<dbReference type="PANTHER" id="PTHR32089">
    <property type="entry name" value="METHYL-ACCEPTING CHEMOTAXIS PROTEIN MCPB"/>
    <property type="match status" value="1"/>
</dbReference>
<evidence type="ECO:0000256" key="5">
    <source>
        <dbReference type="ARBA" id="ARBA00023224"/>
    </source>
</evidence>
<dbReference type="SMART" id="SM00283">
    <property type="entry name" value="MA"/>
    <property type="match status" value="1"/>
</dbReference>
<dbReference type="CDD" id="cd06225">
    <property type="entry name" value="HAMP"/>
    <property type="match status" value="1"/>
</dbReference>
<evidence type="ECO:0000259" key="9">
    <source>
        <dbReference type="PROSITE" id="PS50111"/>
    </source>
</evidence>
<evidence type="ECO:0000256" key="8">
    <source>
        <dbReference type="SAM" id="Phobius"/>
    </source>
</evidence>
<dbReference type="OrthoDB" id="2489132at2"/>
<dbReference type="GO" id="GO:0016020">
    <property type="term" value="C:membrane"/>
    <property type="evidence" value="ECO:0007669"/>
    <property type="project" value="UniProtKB-SubCell"/>
</dbReference>
<feature type="domain" description="NIT" evidence="11">
    <location>
        <begin position="54"/>
        <end position="303"/>
    </location>
</feature>
<evidence type="ECO:0000313" key="12">
    <source>
        <dbReference type="EMBL" id="SON48478.1"/>
    </source>
</evidence>
<evidence type="ECO:0000256" key="1">
    <source>
        <dbReference type="ARBA" id="ARBA00004141"/>
    </source>
</evidence>
<dbReference type="InterPro" id="IPR004089">
    <property type="entry name" value="MCPsignal_dom"/>
</dbReference>
<dbReference type="CDD" id="cd11386">
    <property type="entry name" value="MCP_signal"/>
    <property type="match status" value="1"/>
</dbReference>
<evidence type="ECO:0000256" key="2">
    <source>
        <dbReference type="ARBA" id="ARBA00022692"/>
    </source>
</evidence>
<evidence type="ECO:0000256" key="6">
    <source>
        <dbReference type="ARBA" id="ARBA00029447"/>
    </source>
</evidence>
<accession>A0A2N8Z986</accession>
<comment type="subcellular location">
    <subcellularLocation>
        <location evidence="1">Membrane</location>
        <topology evidence="1">Multi-pass membrane protein</topology>
    </subcellularLocation>
</comment>
<feature type="domain" description="Methyl-accepting transducer" evidence="9">
    <location>
        <begin position="392"/>
        <end position="628"/>
    </location>
</feature>
<proteinExistence type="inferred from homology"/>
<evidence type="ECO:0000256" key="7">
    <source>
        <dbReference type="PROSITE-ProRule" id="PRU00284"/>
    </source>
</evidence>
<keyword evidence="13" id="KW-1185">Reference proteome</keyword>
<dbReference type="FunFam" id="1.10.287.950:FF:000001">
    <property type="entry name" value="Methyl-accepting chemotaxis sensory transducer"/>
    <property type="match status" value="1"/>
</dbReference>
<protein>
    <submittedName>
        <fullName evidence="12">Methyl-accepting chemotaxis protein</fullName>
    </submittedName>
</protein>
<dbReference type="Pfam" id="PF08376">
    <property type="entry name" value="NIT"/>
    <property type="match status" value="1"/>
</dbReference>
<dbReference type="PROSITE" id="PS50885">
    <property type="entry name" value="HAMP"/>
    <property type="match status" value="1"/>
</dbReference>
<keyword evidence="5 7" id="KW-0807">Transducer</keyword>
<dbReference type="InterPro" id="IPR003660">
    <property type="entry name" value="HAMP_dom"/>
</dbReference>
<keyword evidence="2 8" id="KW-0812">Transmembrane</keyword>
<name>A0A2N8Z986_9VIBR</name>
<keyword evidence="4 8" id="KW-0472">Membrane</keyword>
<dbReference type="PANTHER" id="PTHR32089:SF119">
    <property type="entry name" value="METHYL-ACCEPTING CHEMOTAXIS PROTEIN CTPL"/>
    <property type="match status" value="1"/>
</dbReference>
<keyword evidence="3 8" id="KW-1133">Transmembrane helix</keyword>
<feature type="transmembrane region" description="Helical" evidence="8">
    <location>
        <begin position="312"/>
        <end position="333"/>
    </location>
</feature>
<dbReference type="Gene3D" id="1.10.287.950">
    <property type="entry name" value="Methyl-accepting chemotaxis protein"/>
    <property type="match status" value="1"/>
</dbReference>
<feature type="transmembrane region" description="Helical" evidence="8">
    <location>
        <begin position="12"/>
        <end position="33"/>
    </location>
</feature>
<dbReference type="InterPro" id="IPR010910">
    <property type="entry name" value="Nitrate/nitrite_sensing_bac"/>
</dbReference>